<accession>A0ABV6TB42</accession>
<keyword evidence="2" id="KW-0812">Transmembrane</keyword>
<feature type="compositionally biased region" description="Low complexity" evidence="1">
    <location>
        <begin position="398"/>
        <end position="410"/>
    </location>
</feature>
<feature type="compositionally biased region" description="Basic and acidic residues" evidence="1">
    <location>
        <begin position="118"/>
        <end position="131"/>
    </location>
</feature>
<reference evidence="4 5" key="1">
    <citation type="submission" date="2024-09" db="EMBL/GenBank/DDBJ databases">
        <authorList>
            <person name="Sun Q."/>
            <person name="Mori K."/>
        </authorList>
    </citation>
    <scope>NUCLEOTIDE SEQUENCE [LARGE SCALE GENOMIC DNA]</scope>
    <source>
        <strain evidence="4 5">JCM 4557</strain>
    </source>
</reference>
<keyword evidence="2" id="KW-0472">Membrane</keyword>
<comment type="caution">
    <text evidence="4">The sequence shown here is derived from an EMBL/GenBank/DDBJ whole genome shotgun (WGS) entry which is preliminary data.</text>
</comment>
<feature type="region of interest" description="Disordered" evidence="1">
    <location>
        <begin position="342"/>
        <end position="418"/>
    </location>
</feature>
<dbReference type="Pfam" id="PF14200">
    <property type="entry name" value="RicinB_lectin_2"/>
    <property type="match status" value="1"/>
</dbReference>
<keyword evidence="5" id="KW-1185">Reference proteome</keyword>
<feature type="compositionally biased region" description="Pro residues" evidence="1">
    <location>
        <begin position="357"/>
        <end position="373"/>
    </location>
</feature>
<dbReference type="RefSeq" id="WP_394316482.1">
    <property type="nucleotide sequence ID" value="NZ_JBHMQV010000001.1"/>
</dbReference>
<dbReference type="SUPFAM" id="SSF50370">
    <property type="entry name" value="Ricin B-like lectins"/>
    <property type="match status" value="1"/>
</dbReference>
<name>A0ABV6TB42_9ACTN</name>
<keyword evidence="2" id="KW-1133">Transmembrane helix</keyword>
<dbReference type="InterPro" id="IPR035992">
    <property type="entry name" value="Ricin_B-like_lectins"/>
</dbReference>
<evidence type="ECO:0000256" key="1">
    <source>
        <dbReference type="SAM" id="MobiDB-lite"/>
    </source>
</evidence>
<feature type="region of interest" description="Disordered" evidence="1">
    <location>
        <begin position="118"/>
        <end position="156"/>
    </location>
</feature>
<proteinExistence type="predicted"/>
<feature type="compositionally biased region" description="Polar residues" evidence="1">
    <location>
        <begin position="342"/>
        <end position="351"/>
    </location>
</feature>
<dbReference type="CDD" id="cd00161">
    <property type="entry name" value="beta-trefoil_Ricin-like"/>
    <property type="match status" value="1"/>
</dbReference>
<evidence type="ECO:0000256" key="2">
    <source>
        <dbReference type="SAM" id="Phobius"/>
    </source>
</evidence>
<evidence type="ECO:0000313" key="4">
    <source>
        <dbReference type="EMBL" id="MFC0842648.1"/>
    </source>
</evidence>
<organism evidence="4 5">
    <name type="scientific">Streptomyces noboritoensis</name>
    <dbReference type="NCBI Taxonomy" id="67337"/>
    <lineage>
        <taxon>Bacteria</taxon>
        <taxon>Bacillati</taxon>
        <taxon>Actinomycetota</taxon>
        <taxon>Actinomycetes</taxon>
        <taxon>Kitasatosporales</taxon>
        <taxon>Streptomycetaceae</taxon>
        <taxon>Streptomyces</taxon>
    </lineage>
</organism>
<sequence>MAGFLGDLTAELTVRELAQRYGGGKTMWSDYRSGARIIPLGRLNSVVRDRVRDGRGRQTLLQRAQRLHEAALVAEAEAGPGLKLDEALRRAEADLAEAEGLVRSLVSLVGRLLGDKEDLRAAAPEPEHRPGAAEPADTSAPPPAPDPEEDSDPTADGLVDRALRQLEAVRSLHRGARQILGQARAESRAALPAGSTVSVTAGTDLVLALARTADALADTGHEVECLWREHRAAEGRPLQGVVLERIDRASAAPVIAQTALPPLPYDISHPAPVPADVTGQLVVAAPRGGRVRSSLAVTAVLAVFTVLAVAVSAATAVVVVERERPAASAPASREVQPYLLQYQSPSGDTGRSATPVTTPPGTPTSVAPPPPTGTRPTAPTAPAPAGGFVAPPSPPAASAPAPTGAKSAPTNTPEAPDAPNGLFRLANAGSHLCLAVPAGSPTPADGMIQSGCGENPQQQWHLTRETAGPPAVYSIRNRFSGLCLSVQGARVENDVSVTHYLCGDRQGLFPDQFWTLRYRSAFRAWQLVNVNSGKCAGSRAGSRANEPVLQEDCRDDPWLMWQT</sequence>
<dbReference type="InterPro" id="IPR000772">
    <property type="entry name" value="Ricin_B_lectin"/>
</dbReference>
<evidence type="ECO:0000259" key="3">
    <source>
        <dbReference type="Pfam" id="PF14200"/>
    </source>
</evidence>
<dbReference type="Proteomes" id="UP001589887">
    <property type="component" value="Unassembled WGS sequence"/>
</dbReference>
<dbReference type="EMBL" id="JBHMQV010000001">
    <property type="protein sequence ID" value="MFC0842648.1"/>
    <property type="molecule type" value="Genomic_DNA"/>
</dbReference>
<feature type="transmembrane region" description="Helical" evidence="2">
    <location>
        <begin position="295"/>
        <end position="320"/>
    </location>
</feature>
<evidence type="ECO:0000313" key="5">
    <source>
        <dbReference type="Proteomes" id="UP001589887"/>
    </source>
</evidence>
<dbReference type="PROSITE" id="PS50231">
    <property type="entry name" value="RICIN_B_LECTIN"/>
    <property type="match status" value="1"/>
</dbReference>
<feature type="domain" description="Ricin B lectin" evidence="3">
    <location>
        <begin position="419"/>
        <end position="498"/>
    </location>
</feature>
<feature type="compositionally biased region" description="Low complexity" evidence="1">
    <location>
        <begin position="374"/>
        <end position="390"/>
    </location>
</feature>
<gene>
    <name evidence="4" type="ORF">ACFH04_02710</name>
</gene>
<dbReference type="Gene3D" id="2.80.10.50">
    <property type="match status" value="1"/>
</dbReference>
<protein>
    <submittedName>
        <fullName evidence="4">RICIN domain-containing protein</fullName>
    </submittedName>
</protein>